<keyword evidence="1" id="KW-0472">Membrane</keyword>
<sequence length="125" mass="13905">MGFGDAIRAVLSKYATFSGRALRSEYWWWTLFLILLQIATSVVDAVIFGVDEGSVQLLTLLVSLALFLPGLAVTVRRLHDTGYSGWWVLIVFIPLIGWIVLLYWMIKKGDEGTNQYGGPASARVP</sequence>
<proteinExistence type="predicted"/>
<dbReference type="EMBL" id="JBHSJF010000005">
    <property type="protein sequence ID" value="MFC5067650.1"/>
    <property type="molecule type" value="Genomic_DNA"/>
</dbReference>
<dbReference type="Pfam" id="PF05656">
    <property type="entry name" value="DUF805"/>
    <property type="match status" value="1"/>
</dbReference>
<keyword evidence="1" id="KW-1133">Transmembrane helix</keyword>
<gene>
    <name evidence="2" type="ORF">ACFPFW_06430</name>
</gene>
<comment type="caution">
    <text evidence="2">The sequence shown here is derived from an EMBL/GenBank/DDBJ whole genome shotgun (WGS) entry which is preliminary data.</text>
</comment>
<keyword evidence="3" id="KW-1185">Reference proteome</keyword>
<organism evidence="2 3">
    <name type="scientific">Flaviflagellibacter deserti</name>
    <dbReference type="NCBI Taxonomy" id="2267266"/>
    <lineage>
        <taxon>Bacteria</taxon>
        <taxon>Pseudomonadati</taxon>
        <taxon>Pseudomonadota</taxon>
        <taxon>Alphaproteobacteria</taxon>
        <taxon>Hyphomicrobiales</taxon>
        <taxon>Flaviflagellibacter</taxon>
    </lineage>
</organism>
<accession>A0ABV9YXS3</accession>
<evidence type="ECO:0000313" key="3">
    <source>
        <dbReference type="Proteomes" id="UP001595796"/>
    </source>
</evidence>
<reference evidence="3" key="1">
    <citation type="journal article" date="2019" name="Int. J. Syst. Evol. Microbiol.">
        <title>The Global Catalogue of Microorganisms (GCM) 10K type strain sequencing project: providing services to taxonomists for standard genome sequencing and annotation.</title>
        <authorList>
            <consortium name="The Broad Institute Genomics Platform"/>
            <consortium name="The Broad Institute Genome Sequencing Center for Infectious Disease"/>
            <person name="Wu L."/>
            <person name="Ma J."/>
        </authorList>
    </citation>
    <scope>NUCLEOTIDE SEQUENCE [LARGE SCALE GENOMIC DNA]</scope>
    <source>
        <strain evidence="3">CGMCC 1.16444</strain>
    </source>
</reference>
<feature type="transmembrane region" description="Helical" evidence="1">
    <location>
        <begin position="26"/>
        <end position="50"/>
    </location>
</feature>
<protein>
    <submittedName>
        <fullName evidence="2">DUF805 domain-containing protein</fullName>
    </submittedName>
</protein>
<feature type="transmembrane region" description="Helical" evidence="1">
    <location>
        <begin position="86"/>
        <end position="106"/>
    </location>
</feature>
<dbReference type="InterPro" id="IPR008523">
    <property type="entry name" value="DUF805"/>
</dbReference>
<name>A0ABV9YXS3_9HYPH</name>
<dbReference type="PANTHER" id="PTHR34980:SF2">
    <property type="entry name" value="INNER MEMBRANE PROTEIN YHAH-RELATED"/>
    <property type="match status" value="1"/>
</dbReference>
<dbReference type="PANTHER" id="PTHR34980">
    <property type="entry name" value="INNER MEMBRANE PROTEIN-RELATED-RELATED"/>
    <property type="match status" value="1"/>
</dbReference>
<evidence type="ECO:0000313" key="2">
    <source>
        <dbReference type="EMBL" id="MFC5067650.1"/>
    </source>
</evidence>
<evidence type="ECO:0000256" key="1">
    <source>
        <dbReference type="SAM" id="Phobius"/>
    </source>
</evidence>
<dbReference type="RefSeq" id="WP_114958419.1">
    <property type="nucleotide sequence ID" value="NZ_JBHSJF010000005.1"/>
</dbReference>
<dbReference type="Proteomes" id="UP001595796">
    <property type="component" value="Unassembled WGS sequence"/>
</dbReference>
<keyword evidence="1" id="KW-0812">Transmembrane</keyword>
<feature type="transmembrane region" description="Helical" evidence="1">
    <location>
        <begin position="57"/>
        <end position="74"/>
    </location>
</feature>